<dbReference type="EMBL" id="CAVLGL010000126">
    <property type="protein sequence ID" value="CAK1600750.1"/>
    <property type="molecule type" value="Genomic_DNA"/>
</dbReference>
<dbReference type="AlphaFoldDB" id="A0AAV1M0X5"/>
<reference evidence="2 3" key="1">
    <citation type="submission" date="2023-11" db="EMBL/GenBank/DDBJ databases">
        <authorList>
            <person name="Hedman E."/>
            <person name="Englund M."/>
            <person name="Stromberg M."/>
            <person name="Nyberg Akerstrom W."/>
            <person name="Nylinder S."/>
            <person name="Jareborg N."/>
            <person name="Kallberg Y."/>
            <person name="Kronander E."/>
        </authorList>
    </citation>
    <scope>NUCLEOTIDE SEQUENCE [LARGE SCALE GENOMIC DNA]</scope>
</reference>
<feature type="compositionally biased region" description="Low complexity" evidence="1">
    <location>
        <begin position="191"/>
        <end position="200"/>
    </location>
</feature>
<proteinExistence type="predicted"/>
<evidence type="ECO:0000256" key="1">
    <source>
        <dbReference type="SAM" id="MobiDB-lite"/>
    </source>
</evidence>
<dbReference type="Proteomes" id="UP001314205">
    <property type="component" value="Unassembled WGS sequence"/>
</dbReference>
<organism evidence="2 3">
    <name type="scientific">Parnassius mnemosyne</name>
    <name type="common">clouded apollo</name>
    <dbReference type="NCBI Taxonomy" id="213953"/>
    <lineage>
        <taxon>Eukaryota</taxon>
        <taxon>Metazoa</taxon>
        <taxon>Ecdysozoa</taxon>
        <taxon>Arthropoda</taxon>
        <taxon>Hexapoda</taxon>
        <taxon>Insecta</taxon>
        <taxon>Pterygota</taxon>
        <taxon>Neoptera</taxon>
        <taxon>Endopterygota</taxon>
        <taxon>Lepidoptera</taxon>
        <taxon>Glossata</taxon>
        <taxon>Ditrysia</taxon>
        <taxon>Papilionoidea</taxon>
        <taxon>Papilionidae</taxon>
        <taxon>Parnassiinae</taxon>
        <taxon>Parnassini</taxon>
        <taxon>Parnassius</taxon>
        <taxon>Driopa</taxon>
    </lineage>
</organism>
<feature type="region of interest" description="Disordered" evidence="1">
    <location>
        <begin position="191"/>
        <end position="231"/>
    </location>
</feature>
<feature type="region of interest" description="Disordered" evidence="1">
    <location>
        <begin position="44"/>
        <end position="80"/>
    </location>
</feature>
<comment type="caution">
    <text evidence="2">The sequence shown here is derived from an EMBL/GenBank/DDBJ whole genome shotgun (WGS) entry which is preliminary data.</text>
</comment>
<name>A0AAV1M0X5_9NEOP</name>
<keyword evidence="3" id="KW-1185">Reference proteome</keyword>
<evidence type="ECO:0000313" key="2">
    <source>
        <dbReference type="EMBL" id="CAK1600750.1"/>
    </source>
</evidence>
<feature type="compositionally biased region" description="Polar residues" evidence="1">
    <location>
        <begin position="206"/>
        <end position="231"/>
    </location>
</feature>
<protein>
    <submittedName>
        <fullName evidence="2">Uncharacterized protein</fullName>
    </submittedName>
</protein>
<gene>
    <name evidence="2" type="ORF">PARMNEM_LOCUS19468</name>
</gene>
<feature type="compositionally biased region" description="Polar residues" evidence="1">
    <location>
        <begin position="63"/>
        <end position="73"/>
    </location>
</feature>
<evidence type="ECO:0000313" key="3">
    <source>
        <dbReference type="Proteomes" id="UP001314205"/>
    </source>
</evidence>
<feature type="region of interest" description="Disordered" evidence="1">
    <location>
        <begin position="1"/>
        <end position="31"/>
    </location>
</feature>
<sequence length="231" mass="25302">MEKQPAEPDDFTNEPLPSMSKPMEVQDAVASTLATPFAQPIISASKSKAQKQREESKNVLRQYAQQQSTTTADQPDKRVNLTNEPLFPAIPVPMEVQEAVASTSATPFAKPITAAPKTRAQIQREYRQRIAASRTLAQAAAAREARNVRDRNNRLCQAANLGIASGSLEATTTSSSRSGQRLNTVHIDTQRQFTDQQRQTLATEPAETTVQPSTSSDQIEVQAQSTWNTPI</sequence>
<accession>A0AAV1M0X5</accession>